<dbReference type="GO" id="GO:0008616">
    <property type="term" value="P:tRNA queuosine(34) biosynthetic process"/>
    <property type="evidence" value="ECO:0007669"/>
    <property type="project" value="UniProtKB-UniRule"/>
</dbReference>
<dbReference type="PROSITE" id="PS00198">
    <property type="entry name" value="4FE4S_FER_1"/>
    <property type="match status" value="1"/>
</dbReference>
<dbReference type="Proteomes" id="UP000646478">
    <property type="component" value="Unassembled WGS sequence"/>
</dbReference>
<dbReference type="GO" id="GO:0005737">
    <property type="term" value="C:cytoplasm"/>
    <property type="evidence" value="ECO:0007669"/>
    <property type="project" value="UniProtKB-SubCell"/>
</dbReference>
<comment type="similarity">
    <text evidence="10">Belongs to the QueG family.</text>
</comment>
<comment type="pathway">
    <text evidence="10">tRNA modification; tRNA-queuosine biosynthesis.</text>
</comment>
<dbReference type="RefSeq" id="WP_188820896.1">
    <property type="nucleotide sequence ID" value="NZ_BMHH01000001.1"/>
</dbReference>
<evidence type="ECO:0000256" key="9">
    <source>
        <dbReference type="ARBA" id="ARBA00023014"/>
    </source>
</evidence>
<keyword evidence="2 10" id="KW-0963">Cytoplasm</keyword>
<dbReference type="InterPro" id="IPR004453">
    <property type="entry name" value="QueG"/>
</dbReference>
<reference evidence="12" key="2">
    <citation type="submission" date="2020-09" db="EMBL/GenBank/DDBJ databases">
        <authorList>
            <person name="Sun Q."/>
            <person name="Zhou Y."/>
        </authorList>
    </citation>
    <scope>NUCLEOTIDE SEQUENCE</scope>
    <source>
        <strain evidence="12">CGMCC 1.15082</strain>
    </source>
</reference>
<feature type="binding site" evidence="10">
    <location>
        <position position="163"/>
    </location>
    <ligand>
        <name>cob(II)alamin</name>
        <dbReference type="ChEBI" id="CHEBI:16304"/>
    </ligand>
</feature>
<evidence type="ECO:0000256" key="7">
    <source>
        <dbReference type="ARBA" id="ARBA00023002"/>
    </source>
</evidence>
<sequence>MAISISSTEKLKRFLIDEAKAAGFDAVAFTTPGAIGQAGERLRQYVAEGNHGSMAWMEETLERRGDPRVLWPEVRSIMMLAMNYGPENDPRAVLQEKDRAAISVYAQNRDYHDIIKGKLKHIASRFAARAGSDVKVFVDTAPVMEKPLAAAAGLGWQGKHTNLVSRAFGSWLFLGSIFTTAEIPPDEPERDHCGSCRACLDACPTDAFSAPYRLDARRCISYLTIENKGPIPPEFRKAIGNRIYGCDDCLAVCPWNKFAQAASEMKLKARDDLKAPRLAELLVLDDPAFRALFSGSPVKRIGRDRFIRNVLIAAGNSQDAGLSPLVEPLLSDPSPLVRGAAVWALGQLAAPHMFKKSRERLAAAESDATVLAEWAFVLAA</sequence>
<comment type="function">
    <text evidence="10">Catalyzes the conversion of epoxyqueuosine (oQ) to queuosine (Q), which is a hypermodified base found in the wobble positions of tRNA(Asp), tRNA(Asn), tRNA(His) and tRNA(Tyr).</text>
</comment>
<dbReference type="GO" id="GO:0051539">
    <property type="term" value="F:4 iron, 4 sulfur cluster binding"/>
    <property type="evidence" value="ECO:0007669"/>
    <property type="project" value="UniProtKB-KW"/>
</dbReference>
<keyword evidence="13" id="KW-1185">Reference proteome</keyword>
<dbReference type="InterPro" id="IPR000357">
    <property type="entry name" value="HEAT"/>
</dbReference>
<dbReference type="NCBIfam" id="TIGR00276">
    <property type="entry name" value="tRNA epoxyqueuosine(34) reductase QueG"/>
    <property type="match status" value="1"/>
</dbReference>
<keyword evidence="10" id="KW-0846">Cobalamin</keyword>
<evidence type="ECO:0000313" key="12">
    <source>
        <dbReference type="EMBL" id="GGA79834.1"/>
    </source>
</evidence>
<evidence type="ECO:0000256" key="5">
    <source>
        <dbReference type="ARBA" id="ARBA00022737"/>
    </source>
</evidence>
<dbReference type="Gene3D" id="3.30.70.20">
    <property type="match status" value="1"/>
</dbReference>
<evidence type="ECO:0000259" key="11">
    <source>
        <dbReference type="PROSITE" id="PS51379"/>
    </source>
</evidence>
<dbReference type="InterPro" id="IPR017896">
    <property type="entry name" value="4Fe4S_Fe-S-bd"/>
</dbReference>
<keyword evidence="1 10" id="KW-0004">4Fe-4S</keyword>
<dbReference type="PANTHER" id="PTHR30002:SF4">
    <property type="entry name" value="EPOXYQUEUOSINE REDUCTASE"/>
    <property type="match status" value="1"/>
</dbReference>
<comment type="subcellular location">
    <subcellularLocation>
        <location evidence="10">Cytoplasm</location>
    </subcellularLocation>
</comment>
<feature type="binding site" evidence="10">
    <location>
        <position position="193"/>
    </location>
    <ligand>
        <name>[4Fe-4S] cluster</name>
        <dbReference type="ChEBI" id="CHEBI:49883"/>
        <label>1</label>
    </ligand>
</feature>
<dbReference type="HAMAP" id="MF_00916">
    <property type="entry name" value="QueG"/>
    <property type="match status" value="1"/>
</dbReference>
<feature type="binding site" evidence="10">
    <location>
        <position position="221"/>
    </location>
    <ligand>
        <name>cob(II)alamin</name>
        <dbReference type="ChEBI" id="CHEBI:16304"/>
    </ligand>
</feature>
<evidence type="ECO:0000256" key="4">
    <source>
        <dbReference type="ARBA" id="ARBA00022723"/>
    </source>
</evidence>
<comment type="cofactor">
    <cofactor evidence="10">
        <name>cob(II)alamin</name>
        <dbReference type="ChEBI" id="CHEBI:16304"/>
    </cofactor>
</comment>
<dbReference type="InterPro" id="IPR017900">
    <property type="entry name" value="4Fe4S_Fe_S_CS"/>
</dbReference>
<feature type="binding site" evidence="10">
    <location>
        <position position="253"/>
    </location>
    <ligand>
        <name>[4Fe-4S] cluster</name>
        <dbReference type="ChEBI" id="CHEBI:49883"/>
        <label>1</label>
    </ligand>
</feature>
<comment type="catalytic activity">
    <reaction evidence="10">
        <text>epoxyqueuosine(34) in tRNA + AH2 = queuosine(34) in tRNA + A + H2O</text>
        <dbReference type="Rhea" id="RHEA:32159"/>
        <dbReference type="Rhea" id="RHEA-COMP:18571"/>
        <dbReference type="Rhea" id="RHEA-COMP:18582"/>
        <dbReference type="ChEBI" id="CHEBI:13193"/>
        <dbReference type="ChEBI" id="CHEBI:15377"/>
        <dbReference type="ChEBI" id="CHEBI:17499"/>
        <dbReference type="ChEBI" id="CHEBI:194431"/>
        <dbReference type="ChEBI" id="CHEBI:194443"/>
        <dbReference type="EC" id="1.17.99.6"/>
    </reaction>
</comment>
<evidence type="ECO:0000313" key="13">
    <source>
        <dbReference type="Proteomes" id="UP000646478"/>
    </source>
</evidence>
<dbReference type="GO" id="GO:0046872">
    <property type="term" value="F:metal ion binding"/>
    <property type="evidence" value="ECO:0007669"/>
    <property type="project" value="UniProtKB-KW"/>
</dbReference>
<dbReference type="InterPro" id="IPR011989">
    <property type="entry name" value="ARM-like"/>
</dbReference>
<dbReference type="Pfam" id="PF02985">
    <property type="entry name" value="HEAT"/>
    <property type="match status" value="1"/>
</dbReference>
<feature type="binding site" evidence="10">
    <location>
        <position position="174"/>
    </location>
    <ligand>
        <name>cob(II)alamin</name>
        <dbReference type="ChEBI" id="CHEBI:16304"/>
    </ligand>
</feature>
<evidence type="ECO:0000256" key="1">
    <source>
        <dbReference type="ARBA" id="ARBA00022485"/>
    </source>
</evidence>
<comment type="caution">
    <text evidence="10">Lacks conserved residue(s) required for the propagation of feature annotation.</text>
</comment>
<dbReference type="SUPFAM" id="SSF46548">
    <property type="entry name" value="alpha-helical ferredoxin"/>
    <property type="match status" value="1"/>
</dbReference>
<feature type="binding site" evidence="10">
    <location>
        <position position="64"/>
    </location>
    <ligand>
        <name>cob(II)alamin</name>
        <dbReference type="ChEBI" id="CHEBI:16304"/>
    </ligand>
</feature>
<evidence type="ECO:0000256" key="6">
    <source>
        <dbReference type="ARBA" id="ARBA00022785"/>
    </source>
</evidence>
<dbReference type="EMBL" id="BMHH01000001">
    <property type="protein sequence ID" value="GGA79834.1"/>
    <property type="molecule type" value="Genomic_DNA"/>
</dbReference>
<comment type="subunit">
    <text evidence="10">Monomer.</text>
</comment>
<keyword evidence="10" id="KW-0170">Cobalt</keyword>
<dbReference type="InterPro" id="IPR013542">
    <property type="entry name" value="QueG_DUF1730"/>
</dbReference>
<feature type="binding site" evidence="10">
    <location>
        <position position="139"/>
    </location>
    <ligand>
        <name>cob(II)alamin</name>
        <dbReference type="ChEBI" id="CHEBI:16304"/>
    </ligand>
</feature>
<dbReference type="AlphaFoldDB" id="A0A916S250"/>
<protein>
    <recommendedName>
        <fullName evidence="10">Epoxyqueuosine reductase</fullName>
        <ecNumber evidence="10">1.17.99.6</ecNumber>
    </recommendedName>
    <alternativeName>
        <fullName evidence="10">Queuosine biosynthesis protein QueG</fullName>
    </alternativeName>
</protein>
<feature type="binding site" evidence="10">
    <location>
        <position position="246"/>
    </location>
    <ligand>
        <name>[4Fe-4S] cluster</name>
        <dbReference type="ChEBI" id="CHEBI:49883"/>
        <label>2</label>
    </ligand>
</feature>
<keyword evidence="4 10" id="KW-0479">Metal-binding</keyword>
<dbReference type="InterPro" id="IPR016024">
    <property type="entry name" value="ARM-type_fold"/>
</dbReference>
<gene>
    <name evidence="10 12" type="primary">queG</name>
    <name evidence="12" type="ORF">GCM10011491_03850</name>
</gene>
<feature type="binding site" evidence="10">
    <location>
        <position position="196"/>
    </location>
    <ligand>
        <name>[4Fe-4S] cluster</name>
        <dbReference type="ChEBI" id="CHEBI:49883"/>
        <label>1</label>
    </ligand>
</feature>
<feature type="active site" description="Proton donor" evidence="10">
    <location>
        <position position="139"/>
    </location>
</feature>
<reference evidence="12" key="1">
    <citation type="journal article" date="2014" name="Int. J. Syst. Evol. Microbiol.">
        <title>Complete genome sequence of Corynebacterium casei LMG S-19264T (=DSM 44701T), isolated from a smear-ripened cheese.</title>
        <authorList>
            <consortium name="US DOE Joint Genome Institute (JGI-PGF)"/>
            <person name="Walter F."/>
            <person name="Albersmeier A."/>
            <person name="Kalinowski J."/>
            <person name="Ruckert C."/>
        </authorList>
    </citation>
    <scope>NUCLEOTIDE SEQUENCE</scope>
    <source>
        <strain evidence="12">CGMCC 1.15082</strain>
    </source>
</reference>
<keyword evidence="7 10" id="KW-0560">Oxidoreductase</keyword>
<dbReference type="PANTHER" id="PTHR30002">
    <property type="entry name" value="EPOXYQUEUOSINE REDUCTASE"/>
    <property type="match status" value="1"/>
</dbReference>
<evidence type="ECO:0000256" key="8">
    <source>
        <dbReference type="ARBA" id="ARBA00023004"/>
    </source>
</evidence>
<dbReference type="FunFam" id="3.30.70.20:FF:000017">
    <property type="entry name" value="Epoxyqueuosine reductase"/>
    <property type="match status" value="1"/>
</dbReference>
<keyword evidence="9 10" id="KW-0411">Iron-sulfur</keyword>
<dbReference type="Pfam" id="PF13484">
    <property type="entry name" value="Fer4_16"/>
    <property type="match status" value="1"/>
</dbReference>
<dbReference type="GO" id="GO:0052693">
    <property type="term" value="F:epoxyqueuosine reductase activity"/>
    <property type="evidence" value="ECO:0007669"/>
    <property type="project" value="UniProtKB-UniRule"/>
</dbReference>
<evidence type="ECO:0000256" key="10">
    <source>
        <dbReference type="HAMAP-Rule" id="MF_00916"/>
    </source>
</evidence>
<comment type="cofactor">
    <cofactor evidence="10">
        <name>[4Fe-4S] cluster</name>
        <dbReference type="ChEBI" id="CHEBI:49883"/>
    </cofactor>
    <text evidence="10">Binds 2 [4Fe-4S] clusters per monomer.</text>
</comment>
<dbReference type="EC" id="1.17.99.6" evidence="10"/>
<dbReference type="SUPFAM" id="SSF48371">
    <property type="entry name" value="ARM repeat"/>
    <property type="match status" value="1"/>
</dbReference>
<dbReference type="PROSITE" id="PS51379">
    <property type="entry name" value="4FE4S_FER_2"/>
    <property type="match status" value="1"/>
</dbReference>
<keyword evidence="6 10" id="KW-0671">Queuosine biosynthesis</keyword>
<proteinExistence type="inferred from homology"/>
<keyword evidence="8 10" id="KW-0408">Iron</keyword>
<dbReference type="Pfam" id="PF08331">
    <property type="entry name" value="QueG_DUF1730"/>
    <property type="match status" value="1"/>
</dbReference>
<feature type="binding site" evidence="10">
    <location>
        <begin position="246"/>
        <end position="247"/>
    </location>
    <ligand>
        <name>cob(II)alamin</name>
        <dbReference type="ChEBI" id="CHEBI:16304"/>
    </ligand>
</feature>
<feature type="binding site" evidence="10">
    <location>
        <position position="203"/>
    </location>
    <ligand>
        <name>[4Fe-4S] cluster</name>
        <dbReference type="ChEBI" id="CHEBI:49883"/>
        <label>2</label>
    </ligand>
</feature>
<dbReference type="Gene3D" id="1.25.10.10">
    <property type="entry name" value="Leucine-rich Repeat Variant"/>
    <property type="match status" value="1"/>
</dbReference>
<organism evidence="12 13">
    <name type="scientific">Brucella endophytica</name>
    <dbReference type="NCBI Taxonomy" id="1963359"/>
    <lineage>
        <taxon>Bacteria</taxon>
        <taxon>Pseudomonadati</taxon>
        <taxon>Pseudomonadota</taxon>
        <taxon>Alphaproteobacteria</taxon>
        <taxon>Hyphomicrobiales</taxon>
        <taxon>Brucellaceae</taxon>
        <taxon>Brucella/Ochrobactrum group</taxon>
        <taxon>Brucella</taxon>
    </lineage>
</organism>
<feature type="binding site" evidence="10">
    <location>
        <position position="219"/>
    </location>
    <ligand>
        <name>[4Fe-4S] cluster</name>
        <dbReference type="ChEBI" id="CHEBI:49883"/>
        <label>2</label>
    </ligand>
</feature>
<feature type="binding site" evidence="10">
    <location>
        <position position="199"/>
    </location>
    <ligand>
        <name>[4Fe-4S] cluster</name>
        <dbReference type="ChEBI" id="CHEBI:49883"/>
        <label>1</label>
    </ligand>
</feature>
<feature type="domain" description="4Fe-4S ferredoxin-type" evidence="11">
    <location>
        <begin position="184"/>
        <end position="213"/>
    </location>
</feature>
<feature type="binding site" evidence="10">
    <location>
        <position position="228"/>
    </location>
    <ligand>
        <name>tRNA</name>
        <dbReference type="ChEBI" id="CHEBI:17843"/>
    </ligand>
</feature>
<keyword evidence="5" id="KW-0677">Repeat</keyword>
<keyword evidence="3 10" id="KW-0819">tRNA processing</keyword>
<evidence type="ECO:0000256" key="2">
    <source>
        <dbReference type="ARBA" id="ARBA00022490"/>
    </source>
</evidence>
<accession>A0A916S250</accession>
<comment type="caution">
    <text evidence="12">The sequence shown here is derived from an EMBL/GenBank/DDBJ whole genome shotgun (WGS) entry which is preliminary data.</text>
</comment>
<name>A0A916S250_9HYPH</name>
<feature type="binding site" evidence="10">
    <location>
        <position position="249"/>
    </location>
    <ligand>
        <name>[4Fe-4S] cluster</name>
        <dbReference type="ChEBI" id="CHEBI:49883"/>
        <label>2</label>
    </ligand>
</feature>
<dbReference type="GO" id="GO:0031419">
    <property type="term" value="F:cobalamin binding"/>
    <property type="evidence" value="ECO:0007669"/>
    <property type="project" value="UniProtKB-KW"/>
</dbReference>
<evidence type="ECO:0000256" key="3">
    <source>
        <dbReference type="ARBA" id="ARBA00022694"/>
    </source>
</evidence>